<protein>
    <submittedName>
        <fullName evidence="6">CvpA family protein</fullName>
    </submittedName>
</protein>
<dbReference type="Proteomes" id="UP000263993">
    <property type="component" value="Unassembled WGS sequence"/>
</dbReference>
<keyword evidence="4 5" id="KW-0472">Membrane</keyword>
<gene>
    <name evidence="6" type="ORF">DXH78_09770</name>
</gene>
<keyword evidence="2 5" id="KW-0812">Transmembrane</keyword>
<feature type="transmembrane region" description="Helical" evidence="5">
    <location>
        <begin position="70"/>
        <end position="88"/>
    </location>
</feature>
<sequence>MLADLPFNLFDGAVVLCLIVATLSGLRTGLMRSLATILAYAVAAPLAVVLMPYVLPLVNERFQFGQMQTPIVLFAIFLIIGLVLAALLRGAVGEVTGRHVGLFDRTAGALLGAVRIILVAILIVLVFDRVIPADREPAFLAGSKLRPILSQAGAQGLRQLPPHVIESIDRIKREHGL</sequence>
<dbReference type="GO" id="GO:0009403">
    <property type="term" value="P:toxin biosynthetic process"/>
    <property type="evidence" value="ECO:0007669"/>
    <property type="project" value="InterPro"/>
</dbReference>
<dbReference type="GO" id="GO:0016020">
    <property type="term" value="C:membrane"/>
    <property type="evidence" value="ECO:0007669"/>
    <property type="project" value="UniProtKB-SubCell"/>
</dbReference>
<evidence type="ECO:0000256" key="4">
    <source>
        <dbReference type="ARBA" id="ARBA00023136"/>
    </source>
</evidence>
<keyword evidence="3 5" id="KW-1133">Transmembrane helix</keyword>
<evidence type="ECO:0000256" key="3">
    <source>
        <dbReference type="ARBA" id="ARBA00022989"/>
    </source>
</evidence>
<dbReference type="InterPro" id="IPR052719">
    <property type="entry name" value="CvpA-like"/>
</dbReference>
<comment type="caution">
    <text evidence="6">The sequence shown here is derived from an EMBL/GenBank/DDBJ whole genome shotgun (WGS) entry which is preliminary data.</text>
</comment>
<dbReference type="Pfam" id="PF02674">
    <property type="entry name" value="Colicin_V"/>
    <property type="match status" value="1"/>
</dbReference>
<feature type="transmembrane region" description="Helical" evidence="5">
    <location>
        <begin position="37"/>
        <end position="58"/>
    </location>
</feature>
<dbReference type="PANTHER" id="PTHR36926">
    <property type="entry name" value="COLICIN V PRODUCTION PROTEIN"/>
    <property type="match status" value="1"/>
</dbReference>
<comment type="subcellular location">
    <subcellularLocation>
        <location evidence="1">Membrane</location>
        <topology evidence="1">Multi-pass membrane protein</topology>
    </subcellularLocation>
</comment>
<dbReference type="PANTHER" id="PTHR36926:SF1">
    <property type="entry name" value="COLICIN V PRODUCTION PROTEIN"/>
    <property type="match status" value="1"/>
</dbReference>
<evidence type="ECO:0000256" key="2">
    <source>
        <dbReference type="ARBA" id="ARBA00022692"/>
    </source>
</evidence>
<evidence type="ECO:0000313" key="7">
    <source>
        <dbReference type="Proteomes" id="UP000263993"/>
    </source>
</evidence>
<organism evidence="6 7">
    <name type="scientific">Undibacter mobilis</name>
    <dbReference type="NCBI Taxonomy" id="2292256"/>
    <lineage>
        <taxon>Bacteria</taxon>
        <taxon>Pseudomonadati</taxon>
        <taxon>Pseudomonadota</taxon>
        <taxon>Alphaproteobacteria</taxon>
        <taxon>Hyphomicrobiales</taxon>
        <taxon>Nitrobacteraceae</taxon>
        <taxon>Undibacter</taxon>
    </lineage>
</organism>
<dbReference type="InterPro" id="IPR003825">
    <property type="entry name" value="Colicin-V_CvpA"/>
</dbReference>
<evidence type="ECO:0000256" key="1">
    <source>
        <dbReference type="ARBA" id="ARBA00004141"/>
    </source>
</evidence>
<evidence type="ECO:0000313" key="6">
    <source>
        <dbReference type="EMBL" id="RDV04824.1"/>
    </source>
</evidence>
<keyword evidence="7" id="KW-1185">Reference proteome</keyword>
<dbReference type="OrthoDB" id="8138978at2"/>
<evidence type="ECO:0000256" key="5">
    <source>
        <dbReference type="SAM" id="Phobius"/>
    </source>
</evidence>
<feature type="transmembrane region" description="Helical" evidence="5">
    <location>
        <begin position="7"/>
        <end position="25"/>
    </location>
</feature>
<dbReference type="EMBL" id="QRGO01000001">
    <property type="protein sequence ID" value="RDV04824.1"/>
    <property type="molecule type" value="Genomic_DNA"/>
</dbReference>
<dbReference type="AlphaFoldDB" id="A0A371BB85"/>
<name>A0A371BB85_9BRAD</name>
<feature type="transmembrane region" description="Helical" evidence="5">
    <location>
        <begin position="108"/>
        <end position="127"/>
    </location>
</feature>
<reference evidence="7" key="1">
    <citation type="submission" date="2018-08" db="EMBL/GenBank/DDBJ databases">
        <authorList>
            <person name="Kim S.-J."/>
            <person name="Jung G.-Y."/>
        </authorList>
    </citation>
    <scope>NUCLEOTIDE SEQUENCE [LARGE SCALE GENOMIC DNA]</scope>
    <source>
        <strain evidence="7">GY_H</strain>
    </source>
</reference>
<proteinExistence type="predicted"/>
<dbReference type="RefSeq" id="WP_115516851.1">
    <property type="nucleotide sequence ID" value="NZ_QRGO01000001.1"/>
</dbReference>
<accession>A0A371BB85</accession>